<dbReference type="PANTHER" id="PTHR11618">
    <property type="entry name" value="TRANSCRIPTION INITIATION FACTOR IIB-RELATED"/>
    <property type="match status" value="1"/>
</dbReference>
<evidence type="ECO:0000256" key="5">
    <source>
        <dbReference type="PROSITE-ProRule" id="PRU00469"/>
    </source>
</evidence>
<dbReference type="InterPro" id="IPR013150">
    <property type="entry name" value="TFIIB_cyclin"/>
</dbReference>
<dbReference type="SUPFAM" id="SSF47954">
    <property type="entry name" value="Cyclin-like"/>
    <property type="match status" value="2"/>
</dbReference>
<dbReference type="InterPro" id="IPR036915">
    <property type="entry name" value="Cyclin-like_sf"/>
</dbReference>
<evidence type="ECO:0000256" key="3">
    <source>
        <dbReference type="ARBA" id="ARBA00023015"/>
    </source>
</evidence>
<evidence type="ECO:0000256" key="4">
    <source>
        <dbReference type="ARBA" id="ARBA00023163"/>
    </source>
</evidence>
<dbReference type="InterPro" id="IPR000812">
    <property type="entry name" value="TFIIB"/>
</dbReference>
<name>A0A147JZ40_HADYE</name>
<dbReference type="Gene3D" id="1.10.472.10">
    <property type="entry name" value="Cyclin-like"/>
    <property type="match status" value="1"/>
</dbReference>
<evidence type="ECO:0000313" key="8">
    <source>
        <dbReference type="Proteomes" id="UP000074294"/>
    </source>
</evidence>
<dbReference type="InterPro" id="IPR013137">
    <property type="entry name" value="Znf_TFIIB"/>
</dbReference>
<dbReference type="GO" id="GO:0097550">
    <property type="term" value="C:transcription preinitiation complex"/>
    <property type="evidence" value="ECO:0007669"/>
    <property type="project" value="TreeGrafter"/>
</dbReference>
<feature type="domain" description="TFIIB-type" evidence="6">
    <location>
        <begin position="2"/>
        <end position="33"/>
    </location>
</feature>
<evidence type="ECO:0000256" key="1">
    <source>
        <dbReference type="ARBA" id="ARBA00022737"/>
    </source>
</evidence>
<comment type="caution">
    <text evidence="7">The sequence shown here is derived from an EMBL/GenBank/DDBJ whole genome shotgun (WGS) entry which is preliminary data.</text>
</comment>
<dbReference type="Gene3D" id="1.10.472.170">
    <property type="match status" value="1"/>
</dbReference>
<keyword evidence="2 5" id="KW-0862">Zinc</keyword>
<sequence length="299" mass="32937">MTPMHCPLCSSPAVIYDGVRGERICVRCGFVILERLCEPGPERCAGPGEETERADLSSGFDLTQHDYGLGSKFNVSWSLPPSERARLRRMQLLQQRARVLDWGDRSLREVLIELDKLCEDLSLSKGIKAEVSMHYRKVRAKRLTSGRSAHQVLAALILVTCRLRSIPRTDEEIARAVAERFGLEKSGVLKGVHRLTKLFSKELGLKLPCVSADSYIDRFAPQLGLSQRAAINAHEMLRALPKSFVQGKPPLFLAAIAIYCGANAAGEKMTLKKVAKTLGVGISSLSSSVARIRGIVSRE</sequence>
<keyword evidence="1" id="KW-0677">Repeat</keyword>
<keyword evidence="3" id="KW-0805">Transcription regulation</keyword>
<dbReference type="AlphaFoldDB" id="A0A147JZ40"/>
<dbReference type="GO" id="GO:0070897">
    <property type="term" value="P:transcription preinitiation complex assembly"/>
    <property type="evidence" value="ECO:0007669"/>
    <property type="project" value="InterPro"/>
</dbReference>
<dbReference type="GO" id="GO:0008270">
    <property type="term" value="F:zinc ion binding"/>
    <property type="evidence" value="ECO:0007669"/>
    <property type="project" value="UniProtKB-KW"/>
</dbReference>
<dbReference type="EMBL" id="LQMQ01000013">
    <property type="protein sequence ID" value="KUO41859.1"/>
    <property type="molecule type" value="Genomic_DNA"/>
</dbReference>
<dbReference type="PROSITE" id="PS51134">
    <property type="entry name" value="ZF_TFIIB"/>
    <property type="match status" value="1"/>
</dbReference>
<dbReference type="SUPFAM" id="SSF57783">
    <property type="entry name" value="Zinc beta-ribbon"/>
    <property type="match status" value="1"/>
</dbReference>
<dbReference type="Proteomes" id="UP000074294">
    <property type="component" value="Unassembled WGS sequence"/>
</dbReference>
<gene>
    <name evidence="7" type="ORF">APZ16_03985</name>
</gene>
<keyword evidence="2 5" id="KW-0863">Zinc-finger</keyword>
<evidence type="ECO:0000313" key="7">
    <source>
        <dbReference type="EMBL" id="KUO41859.1"/>
    </source>
</evidence>
<keyword evidence="2 5" id="KW-0479">Metal-binding</keyword>
<organism evidence="7 8">
    <name type="scientific">Hadarchaeum yellowstonense</name>
    <dbReference type="NCBI Taxonomy" id="1776334"/>
    <lineage>
        <taxon>Archaea</taxon>
        <taxon>Methanobacteriati</taxon>
        <taxon>Candidatus Hadarchaeota</taxon>
        <taxon>Candidatus Hadarchaeia</taxon>
        <taxon>Candidatus Hadarchaeales</taxon>
        <taxon>Candidatus Hadarchaeaceae</taxon>
        <taxon>Candidatus Hadarchaeum</taxon>
    </lineage>
</organism>
<dbReference type="PANTHER" id="PTHR11618:SF13">
    <property type="entry name" value="TRANSCRIPTION INITIATION FACTOR IIB"/>
    <property type="match status" value="1"/>
</dbReference>
<dbReference type="GO" id="GO:0017025">
    <property type="term" value="F:TBP-class protein binding"/>
    <property type="evidence" value="ECO:0007669"/>
    <property type="project" value="InterPro"/>
</dbReference>
<dbReference type="Pfam" id="PF00382">
    <property type="entry name" value="TFIIB"/>
    <property type="match status" value="2"/>
</dbReference>
<dbReference type="STRING" id="1776334.APZ16_03985"/>
<evidence type="ECO:0000259" key="6">
    <source>
        <dbReference type="PROSITE" id="PS51134"/>
    </source>
</evidence>
<reference evidence="7 8" key="1">
    <citation type="journal article" date="2016" name="Nat. Microbiol.">
        <title>Genomic inference of the metabolism of cosmopolitan subsurface Archaea, Hadesarchaea.</title>
        <authorList>
            <person name="Baker B.J."/>
            <person name="Saw J.H."/>
            <person name="Lind A.E."/>
            <person name="Lazar C.S."/>
            <person name="Hinrichs K.-U."/>
            <person name="Teske A.P."/>
            <person name="Ettema T.J."/>
        </authorList>
    </citation>
    <scope>NUCLEOTIDE SEQUENCE [LARGE SCALE GENOMIC DNA]</scope>
</reference>
<accession>A0A147JZ40</accession>
<evidence type="ECO:0000256" key="2">
    <source>
        <dbReference type="ARBA" id="ARBA00022771"/>
    </source>
</evidence>
<keyword evidence="4" id="KW-0804">Transcription</keyword>
<proteinExistence type="predicted"/>
<dbReference type="PRINTS" id="PR00685">
    <property type="entry name" value="TIFACTORIIB"/>
</dbReference>
<protein>
    <recommendedName>
        <fullName evidence="6">TFIIB-type domain-containing protein</fullName>
    </recommendedName>
</protein>